<proteinExistence type="predicted"/>
<evidence type="ECO:0008006" key="4">
    <source>
        <dbReference type="Google" id="ProtNLM"/>
    </source>
</evidence>
<feature type="transmembrane region" description="Helical" evidence="1">
    <location>
        <begin position="109"/>
        <end position="129"/>
    </location>
</feature>
<feature type="transmembrane region" description="Helical" evidence="1">
    <location>
        <begin position="141"/>
        <end position="161"/>
    </location>
</feature>
<evidence type="ECO:0000256" key="1">
    <source>
        <dbReference type="SAM" id="Phobius"/>
    </source>
</evidence>
<evidence type="ECO:0000313" key="2">
    <source>
        <dbReference type="EMBL" id="GAA5185520.1"/>
    </source>
</evidence>
<dbReference type="EMBL" id="BAABJQ010000007">
    <property type="protein sequence ID" value="GAA5185520.1"/>
    <property type="molecule type" value="Genomic_DNA"/>
</dbReference>
<feature type="transmembrane region" description="Helical" evidence="1">
    <location>
        <begin position="279"/>
        <end position="298"/>
    </location>
</feature>
<feature type="transmembrane region" description="Helical" evidence="1">
    <location>
        <begin position="167"/>
        <end position="185"/>
    </location>
</feature>
<comment type="caution">
    <text evidence="2">The sequence shown here is derived from an EMBL/GenBank/DDBJ whole genome shotgun (WGS) entry which is preliminary data.</text>
</comment>
<name>A0ABP9RT04_9ACTN</name>
<dbReference type="PANTHER" id="PTHR36840:SF1">
    <property type="entry name" value="BLL5714 PROTEIN"/>
    <property type="match status" value="1"/>
</dbReference>
<dbReference type="Pfam" id="PF06772">
    <property type="entry name" value="LtrA"/>
    <property type="match status" value="1"/>
</dbReference>
<keyword evidence="1" id="KW-1133">Transmembrane helix</keyword>
<dbReference type="InterPro" id="IPR010640">
    <property type="entry name" value="Low_temperature_requirement_A"/>
</dbReference>
<keyword evidence="3" id="KW-1185">Reference proteome</keyword>
<evidence type="ECO:0000313" key="3">
    <source>
        <dbReference type="Proteomes" id="UP001501570"/>
    </source>
</evidence>
<sequence length="400" mass="43172">MAITGAARLLRGSNAPQRATLLELLYDVVYVAAFALTSRRFAEHLTWPAAAQTLVMLTAIWWTWSSIALLTNFYNPDRAPIQTIVTITMLGVVLMAVAIPSAFADHAGVFAGGYVGIHLIKGILLIGALRGAEHAEARARAARFLFWFMISGIGWIAGILVDASTQLILWAIAAAVDVLAGAARYPTPWPWRGSVPTGHYAKAGEHFVERFRQVIILAIGDLILVPSLELTRSGLDPPRIVAYLVAFVMTLLLWQLFAHATDATPLSLTGEGRKVGLRLAPYTHLALVAGVVVTVAGFELVIRRPTGATPVRWVCVILGGPALFVSARTIFEYTALRVLSMIRLGWLALLAAVSPAMVLVPPVVVTLVAAAAVLGIDVTDVLRFGWRLGRRPDDPRTADR</sequence>
<feature type="transmembrane region" description="Helical" evidence="1">
    <location>
        <begin position="310"/>
        <end position="331"/>
    </location>
</feature>
<gene>
    <name evidence="2" type="ORF">GCM10023322_29740</name>
</gene>
<feature type="transmembrane region" description="Helical" evidence="1">
    <location>
        <begin position="21"/>
        <end position="37"/>
    </location>
</feature>
<feature type="transmembrane region" description="Helical" evidence="1">
    <location>
        <begin position="83"/>
        <end position="103"/>
    </location>
</feature>
<reference evidence="3" key="1">
    <citation type="journal article" date="2019" name="Int. J. Syst. Evol. Microbiol.">
        <title>The Global Catalogue of Microorganisms (GCM) 10K type strain sequencing project: providing services to taxonomists for standard genome sequencing and annotation.</title>
        <authorList>
            <consortium name="The Broad Institute Genomics Platform"/>
            <consortium name="The Broad Institute Genome Sequencing Center for Infectious Disease"/>
            <person name="Wu L."/>
            <person name="Ma J."/>
        </authorList>
    </citation>
    <scope>NUCLEOTIDE SEQUENCE [LARGE SCALE GENOMIC DNA]</scope>
    <source>
        <strain evidence="3">JCM 18304</strain>
    </source>
</reference>
<keyword evidence="1" id="KW-0472">Membrane</keyword>
<feature type="transmembrane region" description="Helical" evidence="1">
    <location>
        <begin position="240"/>
        <end position="258"/>
    </location>
</feature>
<dbReference type="Proteomes" id="UP001501570">
    <property type="component" value="Unassembled WGS sequence"/>
</dbReference>
<keyword evidence="1" id="KW-0812">Transmembrane</keyword>
<feature type="transmembrane region" description="Helical" evidence="1">
    <location>
        <begin position="338"/>
        <end position="358"/>
    </location>
</feature>
<dbReference type="PANTHER" id="PTHR36840">
    <property type="entry name" value="BLL5714 PROTEIN"/>
    <property type="match status" value="1"/>
</dbReference>
<protein>
    <recommendedName>
        <fullName evidence="4">Low temperature requirement protein LtrA</fullName>
    </recommendedName>
</protein>
<organism evidence="2 3">
    <name type="scientific">Rugosimonospora acidiphila</name>
    <dbReference type="NCBI Taxonomy" id="556531"/>
    <lineage>
        <taxon>Bacteria</taxon>
        <taxon>Bacillati</taxon>
        <taxon>Actinomycetota</taxon>
        <taxon>Actinomycetes</taxon>
        <taxon>Micromonosporales</taxon>
        <taxon>Micromonosporaceae</taxon>
        <taxon>Rugosimonospora</taxon>
    </lineage>
</organism>
<accession>A0ABP9RT04</accession>
<dbReference type="RefSeq" id="WP_345629951.1">
    <property type="nucleotide sequence ID" value="NZ_BAABJQ010000007.1"/>
</dbReference>
<feature type="transmembrane region" description="Helical" evidence="1">
    <location>
        <begin position="49"/>
        <end position="71"/>
    </location>
</feature>